<evidence type="ECO:0000259" key="3">
    <source>
        <dbReference type="Pfam" id="PF19026"/>
    </source>
</evidence>
<name>A0A9D4Z116_CHLVU</name>
<dbReference type="OrthoDB" id="285219at2759"/>
<reference evidence="4" key="2">
    <citation type="submission" date="2020-11" db="EMBL/GenBank/DDBJ databases">
        <authorList>
            <person name="Cecchin M."/>
            <person name="Marcolungo L."/>
            <person name="Rossato M."/>
            <person name="Girolomoni L."/>
            <person name="Cosentino E."/>
            <person name="Cuine S."/>
            <person name="Li-Beisson Y."/>
            <person name="Delledonne M."/>
            <person name="Ballottari M."/>
        </authorList>
    </citation>
    <scope>NUCLEOTIDE SEQUENCE</scope>
    <source>
        <strain evidence="4">211/11P</strain>
        <tissue evidence="4">Whole cell</tissue>
    </source>
</reference>
<dbReference type="PANTHER" id="PTHR31184">
    <property type="entry name" value="HUNTINGTIN-INTERACTING PROTEIN K FAMILY MEMBER"/>
    <property type="match status" value="1"/>
</dbReference>
<sequence length="113" mass="12681">MADEVEVEKPKGREAGETAAALDKVTDFSEEKEMRANVDNSKVQQAMQALAAEQAQRNEAQRQRERELAAVKVQKQDVELIAQQFDLDKKKAERCLREAKGDVKAALTQLLQV</sequence>
<proteinExistence type="predicted"/>
<dbReference type="PANTHER" id="PTHR31184:SF2">
    <property type="entry name" value="HUNTINGTIN-INTERACTING PROTEIN K"/>
    <property type="match status" value="1"/>
</dbReference>
<keyword evidence="1" id="KW-0175">Coiled coil</keyword>
<dbReference type="EMBL" id="SIDB01000002">
    <property type="protein sequence ID" value="KAI3436157.1"/>
    <property type="molecule type" value="Genomic_DNA"/>
</dbReference>
<dbReference type="GO" id="GO:0050821">
    <property type="term" value="P:protein stabilization"/>
    <property type="evidence" value="ECO:0007669"/>
    <property type="project" value="TreeGrafter"/>
</dbReference>
<evidence type="ECO:0000256" key="1">
    <source>
        <dbReference type="SAM" id="Coils"/>
    </source>
</evidence>
<evidence type="ECO:0000256" key="2">
    <source>
        <dbReference type="SAM" id="MobiDB-lite"/>
    </source>
</evidence>
<feature type="coiled-coil region" evidence="1">
    <location>
        <begin position="43"/>
        <end position="70"/>
    </location>
</feature>
<evidence type="ECO:0000313" key="4">
    <source>
        <dbReference type="EMBL" id="KAI3436157.1"/>
    </source>
</evidence>
<dbReference type="InterPro" id="IPR038922">
    <property type="entry name" value="HYPK_UBA"/>
</dbReference>
<dbReference type="InterPro" id="IPR052617">
    <property type="entry name" value="Huntingtin-int_K"/>
</dbReference>
<evidence type="ECO:0000313" key="5">
    <source>
        <dbReference type="Proteomes" id="UP001055712"/>
    </source>
</evidence>
<reference evidence="4" key="1">
    <citation type="journal article" date="2019" name="Plant J.">
        <title>Chlorella vulgaris genome assembly and annotation reveals the molecular basis for metabolic acclimation to high light conditions.</title>
        <authorList>
            <person name="Cecchin M."/>
            <person name="Marcolungo L."/>
            <person name="Rossato M."/>
            <person name="Girolomoni L."/>
            <person name="Cosentino E."/>
            <person name="Cuine S."/>
            <person name="Li-Beisson Y."/>
            <person name="Delledonne M."/>
            <person name="Ballottari M."/>
        </authorList>
    </citation>
    <scope>NUCLEOTIDE SEQUENCE</scope>
    <source>
        <strain evidence="4">211/11P</strain>
    </source>
</reference>
<protein>
    <recommendedName>
        <fullName evidence="3">Nascent polypeptide-associated complex subunit alpha-like UBA domain-containing protein</fullName>
    </recommendedName>
</protein>
<dbReference type="CDD" id="cd14361">
    <property type="entry name" value="UBA_HYPK"/>
    <property type="match status" value="1"/>
</dbReference>
<gene>
    <name evidence="4" type="ORF">D9Q98_002214</name>
</gene>
<feature type="domain" description="Nascent polypeptide-associated complex subunit alpha-like UBA" evidence="3">
    <location>
        <begin position="71"/>
        <end position="111"/>
    </location>
</feature>
<feature type="region of interest" description="Disordered" evidence="2">
    <location>
        <begin position="1"/>
        <end position="21"/>
    </location>
</feature>
<accession>A0A9D4Z116</accession>
<keyword evidence="5" id="KW-1185">Reference proteome</keyword>
<dbReference type="Pfam" id="PF19026">
    <property type="entry name" value="UBA_HYPK"/>
    <property type="match status" value="1"/>
</dbReference>
<dbReference type="InterPro" id="IPR044034">
    <property type="entry name" value="NAC-like_UBA"/>
</dbReference>
<organism evidence="4 5">
    <name type="scientific">Chlorella vulgaris</name>
    <name type="common">Green alga</name>
    <dbReference type="NCBI Taxonomy" id="3077"/>
    <lineage>
        <taxon>Eukaryota</taxon>
        <taxon>Viridiplantae</taxon>
        <taxon>Chlorophyta</taxon>
        <taxon>core chlorophytes</taxon>
        <taxon>Trebouxiophyceae</taxon>
        <taxon>Chlorellales</taxon>
        <taxon>Chlorellaceae</taxon>
        <taxon>Chlorella clade</taxon>
        <taxon>Chlorella</taxon>
    </lineage>
</organism>
<dbReference type="Proteomes" id="UP001055712">
    <property type="component" value="Unassembled WGS sequence"/>
</dbReference>
<feature type="compositionally biased region" description="Basic and acidic residues" evidence="2">
    <location>
        <begin position="7"/>
        <end position="16"/>
    </location>
</feature>
<comment type="caution">
    <text evidence="4">The sequence shown here is derived from an EMBL/GenBank/DDBJ whole genome shotgun (WGS) entry which is preliminary data.</text>
</comment>
<dbReference type="AlphaFoldDB" id="A0A9D4Z116"/>
<dbReference type="Gene3D" id="1.10.8.10">
    <property type="entry name" value="DNA helicase RuvA subunit, C-terminal domain"/>
    <property type="match status" value="1"/>
</dbReference>